<evidence type="ECO:0000256" key="1">
    <source>
        <dbReference type="SAM" id="MobiDB-lite"/>
    </source>
</evidence>
<keyword evidence="2" id="KW-0812">Transmembrane</keyword>
<evidence type="ECO:0000313" key="3">
    <source>
        <dbReference type="EMBL" id="NEU76098.1"/>
    </source>
</evidence>
<gene>
    <name evidence="3" type="ORF">PI95_026995</name>
</gene>
<protein>
    <submittedName>
        <fullName evidence="3">Uncharacterized protein</fullName>
    </submittedName>
</protein>
<feature type="region of interest" description="Disordered" evidence="1">
    <location>
        <begin position="1"/>
        <end position="35"/>
    </location>
</feature>
<feature type="compositionally biased region" description="Polar residues" evidence="1">
    <location>
        <begin position="14"/>
        <end position="27"/>
    </location>
</feature>
<feature type="transmembrane region" description="Helical" evidence="2">
    <location>
        <begin position="64"/>
        <end position="82"/>
    </location>
</feature>
<feature type="compositionally biased region" description="Basic and acidic residues" evidence="1">
    <location>
        <begin position="1"/>
        <end position="13"/>
    </location>
</feature>
<evidence type="ECO:0000313" key="4">
    <source>
        <dbReference type="Proteomes" id="UP000031549"/>
    </source>
</evidence>
<dbReference type="Proteomes" id="UP000031549">
    <property type="component" value="Unassembled WGS sequence"/>
</dbReference>
<organism evidence="3 4">
    <name type="scientific">Hassallia byssoidea VB512170</name>
    <dbReference type="NCBI Taxonomy" id="1304833"/>
    <lineage>
        <taxon>Bacteria</taxon>
        <taxon>Bacillati</taxon>
        <taxon>Cyanobacteriota</taxon>
        <taxon>Cyanophyceae</taxon>
        <taxon>Nostocales</taxon>
        <taxon>Tolypothrichaceae</taxon>
        <taxon>Hassallia</taxon>
    </lineage>
</organism>
<dbReference type="AlphaFoldDB" id="A0A846HGL5"/>
<keyword evidence="2" id="KW-1133">Transmembrane helix</keyword>
<evidence type="ECO:0000256" key="2">
    <source>
        <dbReference type="SAM" id="Phobius"/>
    </source>
</evidence>
<proteinExistence type="predicted"/>
<name>A0A846HGL5_9CYAN</name>
<dbReference type="RefSeq" id="WP_039737528.1">
    <property type="nucleotide sequence ID" value="NZ_JTCM02000094.1"/>
</dbReference>
<keyword evidence="4" id="KW-1185">Reference proteome</keyword>
<comment type="caution">
    <text evidence="3">The sequence shown here is derived from an EMBL/GenBank/DDBJ whole genome shotgun (WGS) entry which is preliminary data.</text>
</comment>
<dbReference type="EMBL" id="JTCM02000094">
    <property type="protein sequence ID" value="NEU76098.1"/>
    <property type="molecule type" value="Genomic_DNA"/>
</dbReference>
<sequence>MNPQGNREDDLQHRLQQLESEMNSSSPKVVVSQPEAQKQTSQLNFLAWKPHLERFKIWFKSLSVTGKLVVGGVSVLLGLAMLQAVFKLVASAVSLAVLAGLVYLGYKFFVSGSFQRKQ</sequence>
<accession>A0A846HGL5</accession>
<keyword evidence="2" id="KW-0472">Membrane</keyword>
<feature type="transmembrane region" description="Helical" evidence="2">
    <location>
        <begin position="88"/>
        <end position="109"/>
    </location>
</feature>
<reference evidence="3 4" key="1">
    <citation type="journal article" date="2015" name="Genome Announc.">
        <title>Draft Genome Sequence of Cyanobacterium Hassallia byssoidea Strain VB512170, Isolated from Monuments in India.</title>
        <authorList>
            <person name="Singh D."/>
            <person name="Chandrababunaidu M.M."/>
            <person name="Panda A."/>
            <person name="Sen D."/>
            <person name="Bhattacharyya S."/>
            <person name="Adhikary S.P."/>
            <person name="Tripathy S."/>
        </authorList>
    </citation>
    <scope>NUCLEOTIDE SEQUENCE [LARGE SCALE GENOMIC DNA]</scope>
    <source>
        <strain evidence="3 4">VB512170</strain>
    </source>
</reference>